<reference evidence="1 2" key="1">
    <citation type="journal article" date="2020" name="Appl. Environ. Microbiol.">
        <title>Genomic Characteristics of a Novel Species of Ammonia-Oxidizing Archaea from the Jiulong River Estuary.</title>
        <authorList>
            <person name="Zou D."/>
            <person name="Wan R."/>
            <person name="Han L."/>
            <person name="Xu M.N."/>
            <person name="Liu Y."/>
            <person name="Liu H."/>
            <person name="Kao S.J."/>
            <person name="Li M."/>
        </authorList>
    </citation>
    <scope>NUCLEOTIDE SEQUENCE [LARGE SCALE GENOMIC DNA]</scope>
    <source>
        <strain evidence="1">W1bin1</strain>
    </source>
</reference>
<evidence type="ECO:0000313" key="2">
    <source>
        <dbReference type="Proteomes" id="UP000559653"/>
    </source>
</evidence>
<organism evidence="1 2">
    <name type="scientific">Candidatus Nitrosomaritimum aestuariumsis</name>
    <dbReference type="NCBI Taxonomy" id="3342354"/>
    <lineage>
        <taxon>Archaea</taxon>
        <taxon>Nitrososphaerota</taxon>
        <taxon>Nitrososphaeria</taxon>
        <taxon>Nitrosopumilales</taxon>
        <taxon>Nitrosopumilaceae</taxon>
        <taxon>Candidatus Nitrosomaritimum</taxon>
    </lineage>
</organism>
<proteinExistence type="predicted"/>
<accession>A0AC60VW48</accession>
<dbReference type="EMBL" id="JACEMZ010000001">
    <property type="protein sequence ID" value="MBA4451609.1"/>
    <property type="molecule type" value="Genomic_DNA"/>
</dbReference>
<gene>
    <name evidence="1" type="ORF">H2B03_00300</name>
</gene>
<sequence>MISNKIKKILVPLDGSKNSLRGLDEAIYFARQCQATIVGIHVINVPASMVLNKKKLESGSKKTAEMLMESAKTKAARHGVQFSYKIIKGADPGYDILRYSSNHKADLIVIGARGLGAIKEAFLGSVSNYVLHKSKIPVLIVK</sequence>
<evidence type="ECO:0000313" key="1">
    <source>
        <dbReference type="EMBL" id="MBA4451609.1"/>
    </source>
</evidence>
<comment type="caution">
    <text evidence="1">The sequence shown here is derived from an EMBL/GenBank/DDBJ whole genome shotgun (WGS) entry which is preliminary data.</text>
</comment>
<protein>
    <submittedName>
        <fullName evidence="1">Universal stress protein</fullName>
    </submittedName>
</protein>
<name>A0AC60VW48_9ARCH</name>
<dbReference type="Proteomes" id="UP000559653">
    <property type="component" value="Unassembled WGS sequence"/>
</dbReference>